<dbReference type="EMBL" id="JAVDBT010000002">
    <property type="protein sequence ID" value="MDQ2065364.1"/>
    <property type="molecule type" value="Genomic_DNA"/>
</dbReference>
<evidence type="ECO:0000256" key="1">
    <source>
        <dbReference type="ARBA" id="ARBA00004651"/>
    </source>
</evidence>
<evidence type="ECO:0000313" key="9">
    <source>
        <dbReference type="Proteomes" id="UP001239680"/>
    </source>
</evidence>
<comment type="caution">
    <text evidence="8">The sequence shown here is derived from an EMBL/GenBank/DDBJ whole genome shotgun (WGS) entry which is preliminary data.</text>
</comment>
<keyword evidence="2" id="KW-1003">Cell membrane</keyword>
<dbReference type="PANTHER" id="PTHR35007:SF1">
    <property type="entry name" value="PILUS ASSEMBLY PROTEIN"/>
    <property type="match status" value="1"/>
</dbReference>
<proteinExistence type="predicted"/>
<feature type="transmembrane region" description="Helical" evidence="6">
    <location>
        <begin position="92"/>
        <end position="110"/>
    </location>
</feature>
<feature type="transmembrane region" description="Helical" evidence="6">
    <location>
        <begin position="294"/>
        <end position="317"/>
    </location>
</feature>
<gene>
    <name evidence="8" type="ORF">Q9295_03175</name>
</gene>
<dbReference type="InterPro" id="IPR018076">
    <property type="entry name" value="T2SS_GspF_dom"/>
</dbReference>
<dbReference type="InterPro" id="IPR042094">
    <property type="entry name" value="T2SS_GspF_sf"/>
</dbReference>
<keyword evidence="3 6" id="KW-0812">Transmembrane</keyword>
<feature type="transmembrane region" description="Helical" evidence="6">
    <location>
        <begin position="6"/>
        <end position="30"/>
    </location>
</feature>
<accession>A0ABU0VUF2</accession>
<evidence type="ECO:0000256" key="5">
    <source>
        <dbReference type="ARBA" id="ARBA00023136"/>
    </source>
</evidence>
<organism evidence="8 9">
    <name type="scientific">Pseudogemmobacter lacusdianii</name>
    <dbReference type="NCBI Taxonomy" id="3069608"/>
    <lineage>
        <taxon>Bacteria</taxon>
        <taxon>Pseudomonadati</taxon>
        <taxon>Pseudomonadota</taxon>
        <taxon>Alphaproteobacteria</taxon>
        <taxon>Rhodobacterales</taxon>
        <taxon>Paracoccaceae</taxon>
        <taxon>Pseudogemmobacter</taxon>
    </lineage>
</organism>
<keyword evidence="4 6" id="KW-1133">Transmembrane helix</keyword>
<feature type="domain" description="Type II secretion system protein GspF" evidence="7">
    <location>
        <begin position="154"/>
        <end position="279"/>
    </location>
</feature>
<evidence type="ECO:0000256" key="2">
    <source>
        <dbReference type="ARBA" id="ARBA00022475"/>
    </source>
</evidence>
<dbReference type="Proteomes" id="UP001239680">
    <property type="component" value="Unassembled WGS sequence"/>
</dbReference>
<dbReference type="Gene3D" id="1.20.81.30">
    <property type="entry name" value="Type II secretion system (T2SS), domain F"/>
    <property type="match status" value="1"/>
</dbReference>
<feature type="transmembrane region" description="Helical" evidence="6">
    <location>
        <begin position="260"/>
        <end position="282"/>
    </location>
</feature>
<keyword evidence="5 6" id="KW-0472">Membrane</keyword>
<evidence type="ECO:0000256" key="4">
    <source>
        <dbReference type="ARBA" id="ARBA00022989"/>
    </source>
</evidence>
<keyword evidence="9" id="KW-1185">Reference proteome</keyword>
<dbReference type="Pfam" id="PF00482">
    <property type="entry name" value="T2SSF"/>
    <property type="match status" value="1"/>
</dbReference>
<comment type="subcellular location">
    <subcellularLocation>
        <location evidence="1">Cell membrane</location>
        <topology evidence="1">Multi-pass membrane protein</topology>
    </subcellularLocation>
</comment>
<evidence type="ECO:0000313" key="8">
    <source>
        <dbReference type="EMBL" id="MDQ2065364.1"/>
    </source>
</evidence>
<protein>
    <submittedName>
        <fullName evidence="8">Type II secretion system F family protein</fullName>
    </submittedName>
</protein>
<dbReference type="RefSeq" id="WP_306679053.1">
    <property type="nucleotide sequence ID" value="NZ_JAVDBT010000002.1"/>
</dbReference>
<name>A0ABU0VUF2_9RHOB</name>
<sequence>MDTASLLAVALCFGLFVLVLAMVLAVASVLRLRQNEVVRRFSGVTSPVEAALSGADPVMLRRAAAPALWQKLLPGAAQAEGLAAFGAEIRRIAVVTVVVITTGVVILLHAAIGLNLILGLAAGLLLSAVVWYFWARARYRRRLAQIEEAVPEALDMIVRSLRVGQPVATAIQTVGQELNGPIAAEFSESARRISYGQDPVRALREMAQRCDNQNLRFFAAAVAIQSNSGGNLAEVLERLCTIARGRQQLRRKVRSITAEAKWSGMFLSCFPLGAVVMLLTINPDYFSEISDKPFFLPMLTVVGVLLGMNVLFMRWLVKIE</sequence>
<evidence type="ECO:0000256" key="6">
    <source>
        <dbReference type="SAM" id="Phobius"/>
    </source>
</evidence>
<evidence type="ECO:0000259" key="7">
    <source>
        <dbReference type="Pfam" id="PF00482"/>
    </source>
</evidence>
<reference evidence="8 9" key="1">
    <citation type="submission" date="2023-08" db="EMBL/GenBank/DDBJ databases">
        <title>Characterization of two Paracoccaceae strains isolated from Phycosphere and proposal of Xinfangfangia lacusdiani sp. nov.</title>
        <authorList>
            <person name="Deng Y."/>
            <person name="Zhang Y.Q."/>
        </authorList>
    </citation>
    <scope>NUCLEOTIDE SEQUENCE [LARGE SCALE GENOMIC DNA]</scope>
    <source>
        <strain evidence="8 9">CPCC 101601</strain>
    </source>
</reference>
<evidence type="ECO:0000256" key="3">
    <source>
        <dbReference type="ARBA" id="ARBA00022692"/>
    </source>
</evidence>
<dbReference type="PANTHER" id="PTHR35007">
    <property type="entry name" value="INTEGRAL MEMBRANE PROTEIN-RELATED"/>
    <property type="match status" value="1"/>
</dbReference>
<feature type="transmembrane region" description="Helical" evidence="6">
    <location>
        <begin position="116"/>
        <end position="135"/>
    </location>
</feature>